<feature type="domain" description="Beta-lactamase-related" evidence="3">
    <location>
        <begin position="45"/>
        <end position="372"/>
    </location>
</feature>
<sequence>MAAGSTPIRGLSQLRFVSLLLVCLVVAAATTPPSFTEDIERKIDTFAKKIMTCRDIVGISMAVVSGNTTLMAKGYGLANRATGQPMTGSTLCGIASLTKAFAATLLTKLLSKSSHSLDSRVRDVLGTDFTFSDCERTRRATIRDLLAHRLGVPSNNYARMQDGLTRKKLASIIRFFDAENEFRNSFVYNNLMYGLATYISEKMGGRSWEDLLQEHIFTPLDMTSTTFTHVANLSRSDIAKPYLKFGTSWKPVSLLLHKYWGELGGSGSILSTAEDMGKWLQFQLGEGPDGTGEVLSRNSLDETHRPVSVIPESASSAQFRKPHCPVSYTSGEYALGWRRGYYRGWPMILHTGTSWGYGGLATLLPDRGLAVYTGITGRDSGYRGRRLLHMYTADLLLGVEPWLNLTTACSFLPDSRKRPRDTLYTVRPMPSPGEYVGTYGNFAFGNLTVAEDKSRLILRYGRLGKWSLAPTGRGDRFKGSAIGLVPLTLPVITFDRDSKGAVQQLQIPKFNPGNPPVFTRRLKESDAPPPQPCADDPASTGSGSGRQCRLACLLFFASVWVMTW</sequence>
<name>A0AAD9P8I7_RIDPI</name>
<evidence type="ECO:0000256" key="1">
    <source>
        <dbReference type="SAM" id="MobiDB-lite"/>
    </source>
</evidence>
<dbReference type="Gene3D" id="2.40.128.600">
    <property type="match status" value="1"/>
</dbReference>
<evidence type="ECO:0000256" key="2">
    <source>
        <dbReference type="SAM" id="SignalP"/>
    </source>
</evidence>
<evidence type="ECO:0000313" key="4">
    <source>
        <dbReference type="EMBL" id="KAK2190108.1"/>
    </source>
</evidence>
<dbReference type="AlphaFoldDB" id="A0AAD9P8I7"/>
<dbReference type="InterPro" id="IPR050491">
    <property type="entry name" value="AmpC-like"/>
</dbReference>
<dbReference type="EMBL" id="JAODUO010000088">
    <property type="protein sequence ID" value="KAK2190108.1"/>
    <property type="molecule type" value="Genomic_DNA"/>
</dbReference>
<protein>
    <recommendedName>
        <fullName evidence="3">Beta-lactamase-related domain-containing protein</fullName>
    </recommendedName>
</protein>
<dbReference type="Proteomes" id="UP001209878">
    <property type="component" value="Unassembled WGS sequence"/>
</dbReference>
<feature type="chain" id="PRO_5042073839" description="Beta-lactamase-related domain-containing protein" evidence="2">
    <location>
        <begin position="30"/>
        <end position="564"/>
    </location>
</feature>
<feature type="region of interest" description="Disordered" evidence="1">
    <location>
        <begin position="511"/>
        <end position="543"/>
    </location>
</feature>
<dbReference type="PANTHER" id="PTHR46825">
    <property type="entry name" value="D-ALANYL-D-ALANINE-CARBOXYPEPTIDASE/ENDOPEPTIDASE AMPH"/>
    <property type="match status" value="1"/>
</dbReference>
<evidence type="ECO:0000259" key="3">
    <source>
        <dbReference type="Pfam" id="PF00144"/>
    </source>
</evidence>
<evidence type="ECO:0000313" key="5">
    <source>
        <dbReference type="Proteomes" id="UP001209878"/>
    </source>
</evidence>
<dbReference type="Gene3D" id="3.40.710.10">
    <property type="entry name" value="DD-peptidase/beta-lactamase superfamily"/>
    <property type="match status" value="1"/>
</dbReference>
<dbReference type="SUPFAM" id="SSF56601">
    <property type="entry name" value="beta-lactamase/transpeptidase-like"/>
    <property type="match status" value="1"/>
</dbReference>
<reference evidence="4" key="1">
    <citation type="journal article" date="2023" name="Mol. Biol. Evol.">
        <title>Third-Generation Sequencing Reveals the Adaptive Role of the Epigenome in Three Deep-Sea Polychaetes.</title>
        <authorList>
            <person name="Perez M."/>
            <person name="Aroh O."/>
            <person name="Sun Y."/>
            <person name="Lan Y."/>
            <person name="Juniper S.K."/>
            <person name="Young C.R."/>
            <person name="Angers B."/>
            <person name="Qian P.Y."/>
        </authorList>
    </citation>
    <scope>NUCLEOTIDE SEQUENCE</scope>
    <source>
        <strain evidence="4">R07B-5</strain>
    </source>
</reference>
<accession>A0AAD9P8I7</accession>
<dbReference type="Pfam" id="PF00144">
    <property type="entry name" value="Beta-lactamase"/>
    <property type="match status" value="1"/>
</dbReference>
<keyword evidence="2" id="KW-0732">Signal</keyword>
<dbReference type="InterPro" id="IPR001466">
    <property type="entry name" value="Beta-lactam-related"/>
</dbReference>
<feature type="signal peptide" evidence="2">
    <location>
        <begin position="1"/>
        <end position="29"/>
    </location>
</feature>
<dbReference type="PANTHER" id="PTHR46825:SF15">
    <property type="entry name" value="BETA-LACTAMASE-RELATED DOMAIN-CONTAINING PROTEIN"/>
    <property type="match status" value="1"/>
</dbReference>
<keyword evidence="5" id="KW-1185">Reference proteome</keyword>
<comment type="caution">
    <text evidence="4">The sequence shown here is derived from an EMBL/GenBank/DDBJ whole genome shotgun (WGS) entry which is preliminary data.</text>
</comment>
<gene>
    <name evidence="4" type="ORF">NP493_88g04001</name>
</gene>
<dbReference type="InterPro" id="IPR012338">
    <property type="entry name" value="Beta-lactam/transpept-like"/>
</dbReference>
<organism evidence="4 5">
    <name type="scientific">Ridgeia piscesae</name>
    <name type="common">Tubeworm</name>
    <dbReference type="NCBI Taxonomy" id="27915"/>
    <lineage>
        <taxon>Eukaryota</taxon>
        <taxon>Metazoa</taxon>
        <taxon>Spiralia</taxon>
        <taxon>Lophotrochozoa</taxon>
        <taxon>Annelida</taxon>
        <taxon>Polychaeta</taxon>
        <taxon>Sedentaria</taxon>
        <taxon>Canalipalpata</taxon>
        <taxon>Sabellida</taxon>
        <taxon>Siboglinidae</taxon>
        <taxon>Ridgeia</taxon>
    </lineage>
</organism>
<proteinExistence type="predicted"/>